<protein>
    <submittedName>
        <fullName evidence="1">XRE family transcriptional regulator</fullName>
    </submittedName>
</protein>
<dbReference type="AlphaFoldDB" id="A0A8H2K4T6"/>
<dbReference type="RefSeq" id="WP_101162110.1">
    <property type="nucleotide sequence ID" value="NZ_MLJU01000062.1"/>
</dbReference>
<proteinExistence type="predicted"/>
<name>A0A8H2K4T6_ACIRA</name>
<evidence type="ECO:0000313" key="1">
    <source>
        <dbReference type="EMBL" id="TNX93121.1"/>
    </source>
</evidence>
<dbReference type="GO" id="GO:0003677">
    <property type="term" value="F:DNA binding"/>
    <property type="evidence" value="ECO:0007669"/>
    <property type="project" value="InterPro"/>
</dbReference>
<dbReference type="EMBL" id="VFBM01000003">
    <property type="protein sequence ID" value="TNX93121.1"/>
    <property type="molecule type" value="Genomic_DNA"/>
</dbReference>
<accession>A0A8H2K4T6</accession>
<organism evidence="1 2">
    <name type="scientific">Acinetobacter radioresistens</name>
    <dbReference type="NCBI Taxonomy" id="40216"/>
    <lineage>
        <taxon>Bacteria</taxon>
        <taxon>Pseudomonadati</taxon>
        <taxon>Pseudomonadota</taxon>
        <taxon>Gammaproteobacteria</taxon>
        <taxon>Moraxellales</taxon>
        <taxon>Moraxellaceae</taxon>
        <taxon>Acinetobacter</taxon>
    </lineage>
</organism>
<sequence length="165" mass="18588">MEFSKEAQAALYKMIRHTPGIDAKQIAEVLGDSHKTVLNYGNPNMDYQPSLKKFEAMLEYTENPAVLKVWAHKLNLALIPTGCEGDKHRELSVIEAMMQANICNGQANQKVYEAYEDGVITPAEYEEIHGIFTRIIEFAKAADQAAYKQMQKYTATTQTVKNEKA</sequence>
<dbReference type="Proteomes" id="UP000314285">
    <property type="component" value="Unassembled WGS sequence"/>
</dbReference>
<gene>
    <name evidence="1" type="ORF">FHY67_06060</name>
</gene>
<evidence type="ECO:0000313" key="2">
    <source>
        <dbReference type="Proteomes" id="UP000314285"/>
    </source>
</evidence>
<dbReference type="InterPro" id="IPR009679">
    <property type="entry name" value="Phage_186_CII-like"/>
</dbReference>
<reference evidence="1 2" key="1">
    <citation type="submission" date="2019-06" db="EMBL/GenBank/DDBJ databases">
        <title>Genome of Acinetobacter radioresistens APH1, a phenol degrading strain.</title>
        <authorList>
            <person name="Liu Y."/>
        </authorList>
    </citation>
    <scope>NUCLEOTIDE SEQUENCE [LARGE SCALE GENOMIC DNA]</scope>
    <source>
        <strain evidence="1 2">APH1</strain>
    </source>
</reference>
<comment type="caution">
    <text evidence="1">The sequence shown here is derived from an EMBL/GenBank/DDBJ whole genome shotgun (WGS) entry which is preliminary data.</text>
</comment>
<dbReference type="Pfam" id="PF06892">
    <property type="entry name" value="Phage_CP76"/>
    <property type="match status" value="1"/>
</dbReference>